<dbReference type="SMART" id="SM01005">
    <property type="entry name" value="Ala_racemase_C"/>
    <property type="match status" value="1"/>
</dbReference>
<feature type="binding site" evidence="5 7">
    <location>
        <position position="306"/>
    </location>
    <ligand>
        <name>substrate</name>
    </ligand>
</feature>
<dbReference type="SUPFAM" id="SSF51419">
    <property type="entry name" value="PLP-binding barrel"/>
    <property type="match status" value="1"/>
</dbReference>
<comment type="similarity">
    <text evidence="5">Belongs to the alanine racemase family.</text>
</comment>
<feature type="active site" description="Proton acceptor; specific for D-alanine" evidence="5">
    <location>
        <position position="29"/>
    </location>
</feature>
<dbReference type="PANTHER" id="PTHR30511:SF0">
    <property type="entry name" value="ALANINE RACEMASE, CATABOLIC-RELATED"/>
    <property type="match status" value="1"/>
</dbReference>
<dbReference type="InterPro" id="IPR001608">
    <property type="entry name" value="Ala_racemase_N"/>
</dbReference>
<dbReference type="InterPro" id="IPR011079">
    <property type="entry name" value="Ala_racemase_C"/>
</dbReference>
<dbReference type="GO" id="GO:0030632">
    <property type="term" value="P:D-alanine biosynthetic process"/>
    <property type="evidence" value="ECO:0007669"/>
    <property type="project" value="UniProtKB-UniRule"/>
</dbReference>
<evidence type="ECO:0000256" key="6">
    <source>
        <dbReference type="PIRSR" id="PIRSR600821-50"/>
    </source>
</evidence>
<dbReference type="InterPro" id="IPR009006">
    <property type="entry name" value="Ala_racemase/Decarboxylase_C"/>
</dbReference>
<dbReference type="PROSITE" id="PS00395">
    <property type="entry name" value="ALANINE_RACEMASE"/>
    <property type="match status" value="1"/>
</dbReference>
<dbReference type="Pfam" id="PF00842">
    <property type="entry name" value="Ala_racemase_C"/>
    <property type="match status" value="1"/>
</dbReference>
<dbReference type="Gene3D" id="3.20.20.10">
    <property type="entry name" value="Alanine racemase"/>
    <property type="match status" value="1"/>
</dbReference>
<feature type="domain" description="Alanine racemase C-terminal" evidence="8">
    <location>
        <begin position="237"/>
        <end position="362"/>
    </location>
</feature>
<dbReference type="AlphaFoldDB" id="A0A317T7T2"/>
<dbReference type="CDD" id="cd00430">
    <property type="entry name" value="PLPDE_III_AR"/>
    <property type="match status" value="1"/>
</dbReference>
<keyword evidence="10" id="KW-1185">Reference proteome</keyword>
<keyword evidence="3 5" id="KW-0663">Pyridoxal phosphate</keyword>
<evidence type="ECO:0000313" key="10">
    <source>
        <dbReference type="Proteomes" id="UP000246278"/>
    </source>
</evidence>
<comment type="catalytic activity">
    <reaction evidence="1 5">
        <text>L-alanine = D-alanine</text>
        <dbReference type="Rhea" id="RHEA:20249"/>
        <dbReference type="ChEBI" id="CHEBI:57416"/>
        <dbReference type="ChEBI" id="CHEBI:57972"/>
        <dbReference type="EC" id="5.1.1.1"/>
    </reaction>
</comment>
<dbReference type="PANTHER" id="PTHR30511">
    <property type="entry name" value="ALANINE RACEMASE"/>
    <property type="match status" value="1"/>
</dbReference>
<comment type="pathway">
    <text evidence="5">Amino-acid biosynthesis; D-alanine biosynthesis; D-alanine from L-alanine: step 1/1.</text>
</comment>
<accession>A0A317T7T2</accession>
<dbReference type="EC" id="5.1.1.1" evidence="5"/>
<comment type="function">
    <text evidence="5">Catalyzes the interconversion of L-alanine and D-alanine. May also act on other amino acids.</text>
</comment>
<feature type="binding site" evidence="5 7">
    <location>
        <position position="130"/>
    </location>
    <ligand>
        <name>substrate</name>
    </ligand>
</feature>
<keyword evidence="4 5" id="KW-0413">Isomerase</keyword>
<dbReference type="PRINTS" id="PR00992">
    <property type="entry name" value="ALARACEMASE"/>
</dbReference>
<protein>
    <recommendedName>
        <fullName evidence="5">Alanine racemase</fullName>
        <ecNumber evidence="5">5.1.1.1</ecNumber>
    </recommendedName>
</protein>
<organism evidence="9 10">
    <name type="scientific">Prosthecochloris marina</name>
    <dbReference type="NCBI Taxonomy" id="2017681"/>
    <lineage>
        <taxon>Bacteria</taxon>
        <taxon>Pseudomonadati</taxon>
        <taxon>Chlorobiota</taxon>
        <taxon>Chlorobiia</taxon>
        <taxon>Chlorobiales</taxon>
        <taxon>Chlorobiaceae</taxon>
        <taxon>Prosthecochloris</taxon>
    </lineage>
</organism>
<feature type="modified residue" description="N6-(pyridoxal phosphate)lysine" evidence="5 6">
    <location>
        <position position="29"/>
    </location>
</feature>
<comment type="caution">
    <text evidence="9">The sequence shown here is derived from an EMBL/GenBank/DDBJ whole genome shotgun (WGS) entry which is preliminary data.</text>
</comment>
<evidence type="ECO:0000256" key="7">
    <source>
        <dbReference type="PIRSR" id="PIRSR600821-52"/>
    </source>
</evidence>
<dbReference type="SUPFAM" id="SSF50621">
    <property type="entry name" value="Alanine racemase C-terminal domain-like"/>
    <property type="match status" value="1"/>
</dbReference>
<dbReference type="Gene3D" id="2.40.37.10">
    <property type="entry name" value="Lyase, Ornithine Decarboxylase, Chain A, domain 1"/>
    <property type="match status" value="1"/>
</dbReference>
<evidence type="ECO:0000256" key="1">
    <source>
        <dbReference type="ARBA" id="ARBA00000316"/>
    </source>
</evidence>
<reference evidence="10" key="1">
    <citation type="submission" date="2017-10" db="EMBL/GenBank/DDBJ databases">
        <authorList>
            <person name="Gaisin V.A."/>
            <person name="Rysina M.S."/>
            <person name="Grouzdev D.S."/>
        </authorList>
    </citation>
    <scope>NUCLEOTIDE SEQUENCE [LARGE SCALE GENOMIC DNA]</scope>
    <source>
        <strain evidence="10">V1</strain>
    </source>
</reference>
<proteinExistence type="inferred from homology"/>
<dbReference type="InterPro" id="IPR000821">
    <property type="entry name" value="Ala_racemase"/>
</dbReference>
<dbReference type="UniPathway" id="UPA00042">
    <property type="reaction ID" value="UER00497"/>
</dbReference>
<dbReference type="HAMAP" id="MF_01201">
    <property type="entry name" value="Ala_racemase"/>
    <property type="match status" value="1"/>
</dbReference>
<sequence length="362" mass="39767">MISSNNLIHNFRKIQERITDTCRIMGIVKANAYGHGALHISKTLESLGVSDFGVANITEAVHLRKQSAVSRNAAILAFCSPLPSHLPLYLQHDITATICDFDTLRTAESIASSYNMPLKVHVKIDTGMGRLGIPPEAACNLLQAVEQTPHLQLTGAYTHFAQSTKTDDFADRQIRTFTEVCSEFEHHAKRNLCKHAANSGALLCRKDACLDMVRPGIMLYGYPPDESVQNMIDLKPAMELRAKVIFIKDVETGTTISYNRQWTAPSRCKIATISAGYADGYQRTLSNRAKVFIRGNPCSQVGTITMDQTMVDLGKNSNVRVGDDAVLFGWNGLSAADLAKIAGTISYEILCAVSSRVKRVFI</sequence>
<evidence type="ECO:0000259" key="8">
    <source>
        <dbReference type="SMART" id="SM01005"/>
    </source>
</evidence>
<dbReference type="GO" id="GO:0008784">
    <property type="term" value="F:alanine racemase activity"/>
    <property type="evidence" value="ECO:0007669"/>
    <property type="project" value="UniProtKB-UniRule"/>
</dbReference>
<gene>
    <name evidence="9" type="primary">alr</name>
    <name evidence="9" type="ORF">CR164_02915</name>
</gene>
<dbReference type="FunFam" id="3.20.20.10:FF:000002">
    <property type="entry name" value="Alanine racemase"/>
    <property type="match status" value="1"/>
</dbReference>
<evidence type="ECO:0000256" key="2">
    <source>
        <dbReference type="ARBA" id="ARBA00001933"/>
    </source>
</evidence>
<dbReference type="InterPro" id="IPR020622">
    <property type="entry name" value="Ala_racemase_pyridoxalP-BS"/>
</dbReference>
<evidence type="ECO:0000256" key="5">
    <source>
        <dbReference type="HAMAP-Rule" id="MF_01201"/>
    </source>
</evidence>
<name>A0A317T7T2_9CHLB</name>
<dbReference type="Pfam" id="PF01168">
    <property type="entry name" value="Ala_racemase_N"/>
    <property type="match status" value="1"/>
</dbReference>
<feature type="active site" description="Proton acceptor; specific for L-alanine" evidence="5">
    <location>
        <position position="258"/>
    </location>
</feature>
<evidence type="ECO:0000256" key="4">
    <source>
        <dbReference type="ARBA" id="ARBA00023235"/>
    </source>
</evidence>
<dbReference type="NCBIfam" id="TIGR00492">
    <property type="entry name" value="alr"/>
    <property type="match status" value="1"/>
</dbReference>
<dbReference type="GO" id="GO:0005829">
    <property type="term" value="C:cytosol"/>
    <property type="evidence" value="ECO:0007669"/>
    <property type="project" value="TreeGrafter"/>
</dbReference>
<dbReference type="GO" id="GO:0030170">
    <property type="term" value="F:pyridoxal phosphate binding"/>
    <property type="evidence" value="ECO:0007669"/>
    <property type="project" value="UniProtKB-UniRule"/>
</dbReference>
<comment type="cofactor">
    <cofactor evidence="2 5 6">
        <name>pyridoxal 5'-phosphate</name>
        <dbReference type="ChEBI" id="CHEBI:597326"/>
    </cofactor>
</comment>
<dbReference type="Proteomes" id="UP000246278">
    <property type="component" value="Unassembled WGS sequence"/>
</dbReference>
<dbReference type="EMBL" id="PDNZ01000002">
    <property type="protein sequence ID" value="PWW82712.1"/>
    <property type="molecule type" value="Genomic_DNA"/>
</dbReference>
<evidence type="ECO:0000256" key="3">
    <source>
        <dbReference type="ARBA" id="ARBA00022898"/>
    </source>
</evidence>
<dbReference type="OrthoDB" id="9801978at2"/>
<dbReference type="InterPro" id="IPR029066">
    <property type="entry name" value="PLP-binding_barrel"/>
</dbReference>
<evidence type="ECO:0000313" key="9">
    <source>
        <dbReference type="EMBL" id="PWW82712.1"/>
    </source>
</evidence>